<comment type="similarity">
    <text evidence="3">Belongs to the C-glycoside deglycosidase beta subunit family.</text>
</comment>
<dbReference type="OrthoDB" id="3615236at2"/>
<evidence type="ECO:0000259" key="5">
    <source>
        <dbReference type="Pfam" id="PF01261"/>
    </source>
</evidence>
<evidence type="ECO:0000313" key="7">
    <source>
        <dbReference type="EMBL" id="KAA9160689.1"/>
    </source>
</evidence>
<protein>
    <recommendedName>
        <fullName evidence="4">C-deglycosylation enzyme beta subunit</fullName>
    </recommendedName>
</protein>
<proteinExistence type="inferred from homology"/>
<keyword evidence="2" id="KW-0119">Carbohydrate metabolism</keyword>
<dbReference type="SUPFAM" id="SSF51658">
    <property type="entry name" value="Xylose isomerase-like"/>
    <property type="match status" value="1"/>
</dbReference>
<evidence type="ECO:0000256" key="3">
    <source>
        <dbReference type="ARBA" id="ARBA00046336"/>
    </source>
</evidence>
<evidence type="ECO:0000313" key="8">
    <source>
        <dbReference type="Proteomes" id="UP000319769"/>
    </source>
</evidence>
<dbReference type="EMBL" id="VMNW02000020">
    <property type="protein sequence ID" value="KAA9160689.1"/>
    <property type="molecule type" value="Genomic_DNA"/>
</dbReference>
<dbReference type="Pfam" id="PF01261">
    <property type="entry name" value="AP_endonuc_2"/>
    <property type="match status" value="1"/>
</dbReference>
<dbReference type="Gene3D" id="3.20.20.150">
    <property type="entry name" value="Divalent-metal-dependent TIM barrel enzymes"/>
    <property type="match status" value="1"/>
</dbReference>
<sequence length="474" mass="51476">MIPINEKYLLETQGLRNVTADGKVIGFEVRIRIGYYRGVSLAIVSDLELAVDGEAFRDGQLLFGVGGRQYTMSEMAAEESARWEFDEPALLTVLKPGGLTPGAHEITIRQAILPSYMPGNGFVSVATRTMTLCQDRPTGSAIGLGVSLYSYQEEYFTGAMSLEDCVAEVAAIGARGVQLLPEQMMPGYPDPPASWVDAWHALMERHGTRPTVMDTFVDVSLGGHRVMRRDEAVDHLVIQMKLAKRLGFTMIRPTTGPVADAAPELIAASLPFAEELGILVAPEIHAPVRLDGPLVTSYLELIAASGTKHLGFTLDLGVFCTRMPPAMLGLARRQGVEPELVEFVARAFEQGQAPEEIAERVQEKGGGEAARALAMRTAAFGPPSNKPEALANVVPHVMNVHAKFYEVTREGVEESVPYGPVIDALVAGGYTGSLDSEYEGQRLTQDAFDTDSCEQVRRHHLLMRDSLRRAVGTP</sequence>
<comment type="caution">
    <text evidence="7">The sequence shown here is derived from an EMBL/GenBank/DDBJ whole genome shotgun (WGS) entry which is preliminary data.</text>
</comment>
<evidence type="ECO:0000256" key="2">
    <source>
        <dbReference type="ARBA" id="ARBA00023277"/>
    </source>
</evidence>
<dbReference type="RefSeq" id="WP_144752403.1">
    <property type="nucleotide sequence ID" value="NZ_VMNW02000020.1"/>
</dbReference>
<dbReference type="InterPro" id="IPR013022">
    <property type="entry name" value="Xyl_isomerase-like_TIM-brl"/>
</dbReference>
<gene>
    <name evidence="7" type="ORF">FPZ12_016200</name>
</gene>
<evidence type="ECO:0000256" key="1">
    <source>
        <dbReference type="ARBA" id="ARBA00023239"/>
    </source>
</evidence>
<feature type="domain" description="Xylose isomerase-like TIM barrel" evidence="5">
    <location>
        <begin position="166"/>
        <end position="438"/>
    </location>
</feature>
<name>A0A5N0V2N0_9PSEU</name>
<feature type="domain" description="C-glycoside deglycosidase beta subunit" evidence="6">
    <location>
        <begin position="6"/>
        <end position="116"/>
    </location>
</feature>
<evidence type="ECO:0000256" key="4">
    <source>
        <dbReference type="ARBA" id="ARBA00047208"/>
    </source>
</evidence>
<organism evidence="7 8">
    <name type="scientific">Amycolatopsis acidicola</name>
    <dbReference type="NCBI Taxonomy" id="2596893"/>
    <lineage>
        <taxon>Bacteria</taxon>
        <taxon>Bacillati</taxon>
        <taxon>Actinomycetota</taxon>
        <taxon>Actinomycetes</taxon>
        <taxon>Pseudonocardiales</taxon>
        <taxon>Pseudonocardiaceae</taxon>
        <taxon>Amycolatopsis</taxon>
    </lineage>
</organism>
<dbReference type="Pfam" id="PF19906">
    <property type="entry name" value="CGDB"/>
    <property type="match status" value="1"/>
</dbReference>
<keyword evidence="8" id="KW-1185">Reference proteome</keyword>
<accession>A0A5N0V2N0</accession>
<keyword evidence="1" id="KW-0456">Lyase</keyword>
<evidence type="ECO:0000259" key="6">
    <source>
        <dbReference type="Pfam" id="PF19906"/>
    </source>
</evidence>
<dbReference type="InterPro" id="IPR045959">
    <property type="entry name" value="CGDB"/>
</dbReference>
<dbReference type="Proteomes" id="UP000319769">
    <property type="component" value="Unassembled WGS sequence"/>
</dbReference>
<dbReference type="InterPro" id="IPR036237">
    <property type="entry name" value="Xyl_isomerase-like_sf"/>
</dbReference>
<reference evidence="7" key="1">
    <citation type="submission" date="2019-09" db="EMBL/GenBank/DDBJ databases">
        <authorList>
            <person name="Teo W.F.A."/>
            <person name="Duangmal K."/>
        </authorList>
    </citation>
    <scope>NUCLEOTIDE SEQUENCE [LARGE SCALE GENOMIC DNA]</scope>
    <source>
        <strain evidence="7">K81G1</strain>
    </source>
</reference>
<dbReference type="GO" id="GO:0016829">
    <property type="term" value="F:lyase activity"/>
    <property type="evidence" value="ECO:0007669"/>
    <property type="project" value="UniProtKB-KW"/>
</dbReference>
<dbReference type="AlphaFoldDB" id="A0A5N0V2N0"/>